<dbReference type="GO" id="GO:0042773">
    <property type="term" value="P:ATP synthesis coupled electron transport"/>
    <property type="evidence" value="ECO:0007669"/>
    <property type="project" value="InterPro"/>
</dbReference>
<comment type="caution">
    <text evidence="2">The sequence shown here is derived from an EMBL/GenBank/DDBJ whole genome shotgun (WGS) entry which is preliminary data.</text>
</comment>
<keyword evidence="1" id="KW-1133">Transmembrane helix</keyword>
<dbReference type="AlphaFoldDB" id="T1A4W6"/>
<feature type="transmembrane region" description="Helical" evidence="1">
    <location>
        <begin position="6"/>
        <end position="23"/>
    </location>
</feature>
<dbReference type="EMBL" id="AUZY01010877">
    <property type="protein sequence ID" value="EQD36895.1"/>
    <property type="molecule type" value="Genomic_DNA"/>
</dbReference>
<dbReference type="GO" id="GO:0008137">
    <property type="term" value="F:NADH dehydrogenase (ubiquinone) activity"/>
    <property type="evidence" value="ECO:0007669"/>
    <property type="project" value="InterPro"/>
</dbReference>
<dbReference type="InterPro" id="IPR003918">
    <property type="entry name" value="NADH_UbQ_OxRdtase"/>
</dbReference>
<evidence type="ECO:0000313" key="2">
    <source>
        <dbReference type="EMBL" id="EQD36895.1"/>
    </source>
</evidence>
<dbReference type="GO" id="GO:0048039">
    <property type="term" value="F:ubiquinone binding"/>
    <property type="evidence" value="ECO:0007669"/>
    <property type="project" value="TreeGrafter"/>
</dbReference>
<evidence type="ECO:0000256" key="1">
    <source>
        <dbReference type="SAM" id="Phobius"/>
    </source>
</evidence>
<accession>T1A4W6</accession>
<protein>
    <submittedName>
        <fullName evidence="2">Proton-translocating NADH-quinone oxidoreductase, chain M</fullName>
    </submittedName>
</protein>
<name>T1A4W6_9ZZZZ</name>
<feature type="transmembrane region" description="Helical" evidence="1">
    <location>
        <begin position="30"/>
        <end position="50"/>
    </location>
</feature>
<feature type="transmembrane region" description="Helical" evidence="1">
    <location>
        <begin position="83"/>
        <end position="103"/>
    </location>
</feature>
<dbReference type="PANTHER" id="PTHR43507">
    <property type="entry name" value="NADH-UBIQUINONE OXIDOREDUCTASE CHAIN 4"/>
    <property type="match status" value="1"/>
</dbReference>
<organism evidence="2">
    <name type="scientific">mine drainage metagenome</name>
    <dbReference type="NCBI Taxonomy" id="410659"/>
    <lineage>
        <taxon>unclassified sequences</taxon>
        <taxon>metagenomes</taxon>
        <taxon>ecological metagenomes</taxon>
    </lineage>
</organism>
<keyword evidence="1" id="KW-0812">Transmembrane</keyword>
<dbReference type="GO" id="GO:0003954">
    <property type="term" value="F:NADH dehydrogenase activity"/>
    <property type="evidence" value="ECO:0007669"/>
    <property type="project" value="TreeGrafter"/>
</dbReference>
<gene>
    <name evidence="2" type="ORF">B1B_16349</name>
</gene>
<proteinExistence type="predicted"/>
<sequence>MHDYLLSLLIWLPIAAGIVVLLLGERNIVAGRWISLIATLATLALCVPLWRDFNTHTAAYQFVEKAAWIPRFHAYYALGVDGISMPLIVLTALMTIPVVIAAWM</sequence>
<reference evidence="2" key="1">
    <citation type="submission" date="2013-08" db="EMBL/GenBank/DDBJ databases">
        <authorList>
            <person name="Mendez C."/>
            <person name="Richter M."/>
            <person name="Ferrer M."/>
            <person name="Sanchez J."/>
        </authorList>
    </citation>
    <scope>NUCLEOTIDE SEQUENCE</scope>
</reference>
<dbReference type="GO" id="GO:0015990">
    <property type="term" value="P:electron transport coupled proton transport"/>
    <property type="evidence" value="ECO:0007669"/>
    <property type="project" value="TreeGrafter"/>
</dbReference>
<reference evidence="2" key="2">
    <citation type="journal article" date="2014" name="ISME J.">
        <title>Microbial stratification in low pH oxic and suboxic macroscopic growths along an acid mine drainage.</title>
        <authorList>
            <person name="Mendez-Garcia C."/>
            <person name="Mesa V."/>
            <person name="Sprenger R.R."/>
            <person name="Richter M."/>
            <person name="Diez M.S."/>
            <person name="Solano J."/>
            <person name="Bargiela R."/>
            <person name="Golyshina O.V."/>
            <person name="Manteca A."/>
            <person name="Ramos J.L."/>
            <person name="Gallego J.R."/>
            <person name="Llorente I."/>
            <person name="Martins Dos Santos V.A."/>
            <person name="Jensen O.N."/>
            <person name="Pelaez A.I."/>
            <person name="Sanchez J."/>
            <person name="Ferrer M."/>
        </authorList>
    </citation>
    <scope>NUCLEOTIDE SEQUENCE</scope>
</reference>
<keyword evidence="1" id="KW-0472">Membrane</keyword>
<dbReference type="PANTHER" id="PTHR43507:SF1">
    <property type="entry name" value="NADH-UBIQUINONE OXIDOREDUCTASE CHAIN 4"/>
    <property type="match status" value="1"/>
</dbReference>